<gene>
    <name evidence="3" type="ORF">Tsubulata_005769</name>
</gene>
<dbReference type="Pfam" id="PF00168">
    <property type="entry name" value="C2"/>
    <property type="match status" value="1"/>
</dbReference>
<dbReference type="PANTHER" id="PTHR32246:SF70">
    <property type="entry name" value="CALCIUM-DEPENDENT LIPID-BINDING (CALB DOMAIN) FAMILY PROTEIN"/>
    <property type="match status" value="1"/>
</dbReference>
<evidence type="ECO:0000259" key="2">
    <source>
        <dbReference type="PROSITE" id="PS50004"/>
    </source>
</evidence>
<name>A0A9Q0F7F3_9ROSI</name>
<dbReference type="CDD" id="cd04051">
    <property type="entry name" value="C2_SRC2_like"/>
    <property type="match status" value="1"/>
</dbReference>
<dbReference type="OrthoDB" id="67700at2759"/>
<dbReference type="EMBL" id="JAKUCV010006724">
    <property type="protein sequence ID" value="KAJ4826211.1"/>
    <property type="molecule type" value="Genomic_DNA"/>
</dbReference>
<dbReference type="InterPro" id="IPR044750">
    <property type="entry name" value="C2_SRC2/BAP"/>
</dbReference>
<organism evidence="3 4">
    <name type="scientific">Turnera subulata</name>
    <dbReference type="NCBI Taxonomy" id="218843"/>
    <lineage>
        <taxon>Eukaryota</taxon>
        <taxon>Viridiplantae</taxon>
        <taxon>Streptophyta</taxon>
        <taxon>Embryophyta</taxon>
        <taxon>Tracheophyta</taxon>
        <taxon>Spermatophyta</taxon>
        <taxon>Magnoliopsida</taxon>
        <taxon>eudicotyledons</taxon>
        <taxon>Gunneridae</taxon>
        <taxon>Pentapetalae</taxon>
        <taxon>rosids</taxon>
        <taxon>fabids</taxon>
        <taxon>Malpighiales</taxon>
        <taxon>Passifloraceae</taxon>
        <taxon>Turnera</taxon>
    </lineage>
</organism>
<feature type="region of interest" description="Disordered" evidence="1">
    <location>
        <begin position="224"/>
        <end position="298"/>
    </location>
</feature>
<evidence type="ECO:0000256" key="1">
    <source>
        <dbReference type="SAM" id="MobiDB-lite"/>
    </source>
</evidence>
<dbReference type="SMART" id="SM00239">
    <property type="entry name" value="C2"/>
    <property type="match status" value="1"/>
</dbReference>
<dbReference type="AlphaFoldDB" id="A0A9Q0F7F3"/>
<dbReference type="Gene3D" id="2.60.40.150">
    <property type="entry name" value="C2 domain"/>
    <property type="match status" value="1"/>
</dbReference>
<dbReference type="GO" id="GO:0006952">
    <property type="term" value="P:defense response"/>
    <property type="evidence" value="ECO:0007669"/>
    <property type="project" value="InterPro"/>
</dbReference>
<proteinExistence type="predicted"/>
<dbReference type="Proteomes" id="UP001141552">
    <property type="component" value="Unassembled WGS sequence"/>
</dbReference>
<protein>
    <recommendedName>
        <fullName evidence="2">C2 domain-containing protein</fullName>
    </recommendedName>
</protein>
<reference evidence="3" key="1">
    <citation type="submission" date="2022-02" db="EMBL/GenBank/DDBJ databases">
        <authorList>
            <person name="Henning P.M."/>
            <person name="McCubbin A.G."/>
            <person name="Shore J.S."/>
        </authorList>
    </citation>
    <scope>NUCLEOTIDE SEQUENCE</scope>
    <source>
        <strain evidence="3">F60SS</strain>
        <tissue evidence="3">Leaves</tissue>
    </source>
</reference>
<dbReference type="SUPFAM" id="SSF49562">
    <property type="entry name" value="C2 domain (Calcium/lipid-binding domain, CaLB)"/>
    <property type="match status" value="1"/>
</dbReference>
<dbReference type="PANTHER" id="PTHR32246">
    <property type="entry name" value="INGRESSION PROTEIN FIC1"/>
    <property type="match status" value="1"/>
</dbReference>
<evidence type="ECO:0000313" key="4">
    <source>
        <dbReference type="Proteomes" id="UP001141552"/>
    </source>
</evidence>
<feature type="region of interest" description="Disordered" evidence="1">
    <location>
        <begin position="133"/>
        <end position="176"/>
    </location>
</feature>
<feature type="compositionally biased region" description="Pro residues" evidence="1">
    <location>
        <begin position="159"/>
        <end position="169"/>
    </location>
</feature>
<feature type="compositionally biased region" description="Basic and acidic residues" evidence="1">
    <location>
        <begin position="277"/>
        <end position="298"/>
    </location>
</feature>
<accession>A0A9Q0F7F3</accession>
<dbReference type="PROSITE" id="PS50004">
    <property type="entry name" value="C2"/>
    <property type="match status" value="1"/>
</dbReference>
<keyword evidence="4" id="KW-1185">Reference proteome</keyword>
<feature type="domain" description="C2" evidence="2">
    <location>
        <begin position="1"/>
        <end position="113"/>
    </location>
</feature>
<reference evidence="3" key="2">
    <citation type="journal article" date="2023" name="Plants (Basel)">
        <title>Annotation of the Turnera subulata (Passifloraceae) Draft Genome Reveals the S-Locus Evolved after the Divergence of Turneroideae from Passifloroideae in a Stepwise Manner.</title>
        <authorList>
            <person name="Henning P.M."/>
            <person name="Roalson E.H."/>
            <person name="Mir W."/>
            <person name="McCubbin A.G."/>
            <person name="Shore J.S."/>
        </authorList>
    </citation>
    <scope>NUCLEOTIDE SEQUENCE</scope>
    <source>
        <strain evidence="3">F60SS</strain>
    </source>
</reference>
<sequence>MASSKSLDLEITIISAKHLKNVNWSNGDLKPYATFHLDSSDHRLATHADDSGSTSPVWNERFTLPVTRPVRESLLSLDIFHSKPSETPKPLVGSAKFPLAQILDSDSPVYTIHLLRPSGRPQGKVRVKLQLKERPLPSPSPSPSVQDYHSAPSYTPYYNPHPPPPPPPAARDYRDFSPSPYYSDPYNYYSNYYPPQPSLLSRPPYTRAPSNYVIPSAPVDAPPEYKPSAPGCWQREPSYPGLAAEDGRASHPKVGGGAPELSSAIGGLTLDEGASNYEKEKVAADRESHSYREYRREY</sequence>
<comment type="caution">
    <text evidence="3">The sequence shown here is derived from an EMBL/GenBank/DDBJ whole genome shotgun (WGS) entry which is preliminary data.</text>
</comment>
<evidence type="ECO:0000313" key="3">
    <source>
        <dbReference type="EMBL" id="KAJ4826211.1"/>
    </source>
</evidence>
<dbReference type="InterPro" id="IPR000008">
    <property type="entry name" value="C2_dom"/>
</dbReference>
<dbReference type="InterPro" id="IPR035892">
    <property type="entry name" value="C2_domain_sf"/>
</dbReference>